<comment type="caution">
    <text evidence="1">The sequence shown here is derived from an EMBL/GenBank/DDBJ whole genome shotgun (WGS) entry which is preliminary data.</text>
</comment>
<reference evidence="1" key="2">
    <citation type="submission" date="2022-01" db="EMBL/GenBank/DDBJ databases">
        <authorList>
            <person name="Yamashiro T."/>
            <person name="Shiraishi A."/>
            <person name="Satake H."/>
            <person name="Nakayama K."/>
        </authorList>
    </citation>
    <scope>NUCLEOTIDE SEQUENCE</scope>
</reference>
<keyword evidence="2" id="KW-1185">Reference proteome</keyword>
<protein>
    <submittedName>
        <fullName evidence="1">Uncharacterized protein</fullName>
    </submittedName>
</protein>
<accession>A0ABQ5CBZ0</accession>
<proteinExistence type="predicted"/>
<dbReference type="Proteomes" id="UP001151760">
    <property type="component" value="Unassembled WGS sequence"/>
</dbReference>
<sequence length="191" mass="22868">MVKKFILKFHHLSDHDEEEEIEEDDNPNKMDNVLDIFKIEGNLFDFETPLYEAFYEFNYLLRIDTNGETKWPTCTSDIDGLCNGGELLGMVRVGNITYFQDHTWYDELVDGKLKDETLELKAKIEGSWGDATPRVMKFYEWLKNSFENFHELDYEILVKLQEFWWKVNAHKIALFTRMKNFERGEREQIDE</sequence>
<dbReference type="EMBL" id="BQNB010013994">
    <property type="protein sequence ID" value="GJT22739.1"/>
    <property type="molecule type" value="Genomic_DNA"/>
</dbReference>
<reference evidence="1" key="1">
    <citation type="journal article" date="2022" name="Int. J. Mol. Sci.">
        <title>Draft Genome of Tanacetum Coccineum: Genomic Comparison of Closely Related Tanacetum-Family Plants.</title>
        <authorList>
            <person name="Yamashiro T."/>
            <person name="Shiraishi A."/>
            <person name="Nakayama K."/>
            <person name="Satake H."/>
        </authorList>
    </citation>
    <scope>NUCLEOTIDE SEQUENCE</scope>
</reference>
<name>A0ABQ5CBZ0_9ASTR</name>
<evidence type="ECO:0000313" key="1">
    <source>
        <dbReference type="EMBL" id="GJT22739.1"/>
    </source>
</evidence>
<gene>
    <name evidence="1" type="ORF">Tco_0892676</name>
</gene>
<evidence type="ECO:0000313" key="2">
    <source>
        <dbReference type="Proteomes" id="UP001151760"/>
    </source>
</evidence>
<organism evidence="1 2">
    <name type="scientific">Tanacetum coccineum</name>
    <dbReference type="NCBI Taxonomy" id="301880"/>
    <lineage>
        <taxon>Eukaryota</taxon>
        <taxon>Viridiplantae</taxon>
        <taxon>Streptophyta</taxon>
        <taxon>Embryophyta</taxon>
        <taxon>Tracheophyta</taxon>
        <taxon>Spermatophyta</taxon>
        <taxon>Magnoliopsida</taxon>
        <taxon>eudicotyledons</taxon>
        <taxon>Gunneridae</taxon>
        <taxon>Pentapetalae</taxon>
        <taxon>asterids</taxon>
        <taxon>campanulids</taxon>
        <taxon>Asterales</taxon>
        <taxon>Asteraceae</taxon>
        <taxon>Asteroideae</taxon>
        <taxon>Anthemideae</taxon>
        <taxon>Anthemidinae</taxon>
        <taxon>Tanacetum</taxon>
    </lineage>
</organism>